<dbReference type="EMBL" id="CAJNOK010010822">
    <property type="protein sequence ID" value="CAF1125540.1"/>
    <property type="molecule type" value="Genomic_DNA"/>
</dbReference>
<dbReference type="AlphaFoldDB" id="A0A8S2E4X1"/>
<evidence type="ECO:0000313" key="1">
    <source>
        <dbReference type="EMBL" id="CAF1125540.1"/>
    </source>
</evidence>
<organism evidence="1 3">
    <name type="scientific">Didymodactylos carnosus</name>
    <dbReference type="NCBI Taxonomy" id="1234261"/>
    <lineage>
        <taxon>Eukaryota</taxon>
        <taxon>Metazoa</taxon>
        <taxon>Spiralia</taxon>
        <taxon>Gnathifera</taxon>
        <taxon>Rotifera</taxon>
        <taxon>Eurotatoria</taxon>
        <taxon>Bdelloidea</taxon>
        <taxon>Philodinida</taxon>
        <taxon>Philodinidae</taxon>
        <taxon>Didymodactylos</taxon>
    </lineage>
</organism>
<reference evidence="1" key="1">
    <citation type="submission" date="2021-02" db="EMBL/GenBank/DDBJ databases">
        <authorList>
            <person name="Nowell W R."/>
        </authorList>
    </citation>
    <scope>NUCLEOTIDE SEQUENCE</scope>
</reference>
<sequence>MIDTARLLLTCFAAINSIRTITFVPMQDLPTVDVVIDTNKGFALQLIGIYSPKLVEGIIHTFVPLDDFCVASPKTDVCLYASLSTRTNVLELGTMMASRTLHTLSTYDSDSVSRMIGKDISRRLAHYSDRILKENKSIVHVLHNQFHSQTDDEKSLITPSPMNIIGDQQEIPRFSQTTASKILKQISSNKIGFEYLSPNELKFFLETIFSSVDISYTIFDVQELLAAFTQLIVGQTVFALRYCSLNRRESSPCLAVSTLFVRPPIDSTSTFLVYRLIPLPIALNGDKYVYSNLPKSIGVNVIDQTLIMWNDESDINECTFSIVVQCQKMPVSIALSSSTCLAQLLDDDTLTPSICQVIRAQDMQQGVMQIVNDIWLLYNIREINYCQAHSTSNELAETIPISEPAILRTPCEKTVVCMDVQLPAATCIQRRIIFKPSLFTNFLNQPTFIIPIKNMTKRLLSAYKLQAAQSAKEIMTEFIPNQSKTKRFIHELGTFIQYNSVTDLLQAEQISNTNVTSTTTITTPTIEPRTAQTHGTKLKDIGEFIQSVTGCLAALGSITGTVVCWCGIRCYRNGGECKSAWWYPKTLNEYRRRDAARVE</sequence>
<name>A0A8S2E4X1_9BILA</name>
<dbReference type="Proteomes" id="UP000682733">
    <property type="component" value="Unassembled WGS sequence"/>
</dbReference>
<gene>
    <name evidence="1" type="ORF">OVA965_LOCUS20391</name>
    <name evidence="2" type="ORF">TMI583_LOCUS20756</name>
</gene>
<accession>A0A8S2E4X1</accession>
<comment type="caution">
    <text evidence="1">The sequence shown here is derived from an EMBL/GenBank/DDBJ whole genome shotgun (WGS) entry which is preliminary data.</text>
</comment>
<proteinExistence type="predicted"/>
<dbReference type="Proteomes" id="UP000677228">
    <property type="component" value="Unassembled WGS sequence"/>
</dbReference>
<evidence type="ECO:0000313" key="3">
    <source>
        <dbReference type="Proteomes" id="UP000677228"/>
    </source>
</evidence>
<protein>
    <submittedName>
        <fullName evidence="1">Uncharacterized protein</fullName>
    </submittedName>
</protein>
<dbReference type="EMBL" id="CAJOBA010019295">
    <property type="protein sequence ID" value="CAF3903175.1"/>
    <property type="molecule type" value="Genomic_DNA"/>
</dbReference>
<evidence type="ECO:0000313" key="2">
    <source>
        <dbReference type="EMBL" id="CAF3903175.1"/>
    </source>
</evidence>